<accession>A0A978VDS3</accession>
<evidence type="ECO:0000313" key="3">
    <source>
        <dbReference type="Proteomes" id="UP000813462"/>
    </source>
</evidence>
<evidence type="ECO:0000256" key="1">
    <source>
        <dbReference type="SAM" id="MobiDB-lite"/>
    </source>
</evidence>
<feature type="region of interest" description="Disordered" evidence="1">
    <location>
        <begin position="1"/>
        <end position="25"/>
    </location>
</feature>
<comment type="caution">
    <text evidence="2">The sequence shown here is derived from an EMBL/GenBank/DDBJ whole genome shotgun (WGS) entry which is preliminary data.</text>
</comment>
<protein>
    <submittedName>
        <fullName evidence="2">Uncharacterized protein</fullName>
    </submittedName>
</protein>
<dbReference type="AlphaFoldDB" id="A0A978VDS3"/>
<dbReference type="EMBL" id="JAEACU010000005">
    <property type="protein sequence ID" value="KAH7528512.1"/>
    <property type="molecule type" value="Genomic_DNA"/>
</dbReference>
<organism evidence="2 3">
    <name type="scientific">Ziziphus jujuba var. spinosa</name>
    <dbReference type="NCBI Taxonomy" id="714518"/>
    <lineage>
        <taxon>Eukaryota</taxon>
        <taxon>Viridiplantae</taxon>
        <taxon>Streptophyta</taxon>
        <taxon>Embryophyta</taxon>
        <taxon>Tracheophyta</taxon>
        <taxon>Spermatophyta</taxon>
        <taxon>Magnoliopsida</taxon>
        <taxon>eudicotyledons</taxon>
        <taxon>Gunneridae</taxon>
        <taxon>Pentapetalae</taxon>
        <taxon>rosids</taxon>
        <taxon>fabids</taxon>
        <taxon>Rosales</taxon>
        <taxon>Rhamnaceae</taxon>
        <taxon>Paliureae</taxon>
        <taxon>Ziziphus</taxon>
    </lineage>
</organism>
<proteinExistence type="predicted"/>
<name>A0A978VDS3_ZIZJJ</name>
<sequence>MSQKRHPEDGRAHRPEGNTPEDKRRKVPAFTNVVLDVMKLHSVQHLLEPILEPLIRKVVSEFLYALFMIIG</sequence>
<feature type="compositionally biased region" description="Basic and acidic residues" evidence="1">
    <location>
        <begin position="1"/>
        <end position="24"/>
    </location>
</feature>
<dbReference type="Proteomes" id="UP000813462">
    <property type="component" value="Unassembled WGS sequence"/>
</dbReference>
<evidence type="ECO:0000313" key="2">
    <source>
        <dbReference type="EMBL" id="KAH7528512.1"/>
    </source>
</evidence>
<gene>
    <name evidence="2" type="ORF">FEM48_Zijuj05G0080000</name>
</gene>
<reference evidence="2" key="1">
    <citation type="journal article" date="2021" name="Front. Plant Sci.">
        <title>Chromosome-Scale Genome Assembly for Chinese Sour Jujube and Insights Into Its Genome Evolution and Domestication Signature.</title>
        <authorList>
            <person name="Shen L.-Y."/>
            <person name="Luo H."/>
            <person name="Wang X.-L."/>
            <person name="Wang X.-M."/>
            <person name="Qiu X.-J."/>
            <person name="Liu H."/>
            <person name="Zhou S.-S."/>
            <person name="Jia K.-H."/>
            <person name="Nie S."/>
            <person name="Bao Y.-T."/>
            <person name="Zhang R.-G."/>
            <person name="Yun Q.-Z."/>
            <person name="Chai Y.-H."/>
            <person name="Lu J.-Y."/>
            <person name="Li Y."/>
            <person name="Zhao S.-W."/>
            <person name="Mao J.-F."/>
            <person name="Jia S.-G."/>
            <person name="Mao Y.-M."/>
        </authorList>
    </citation>
    <scope>NUCLEOTIDE SEQUENCE</scope>
    <source>
        <strain evidence="2">AT0</strain>
        <tissue evidence="2">Leaf</tissue>
    </source>
</reference>